<name>A0A6A0B752_9LACT</name>
<proteinExistence type="predicted"/>
<organism evidence="1 2">
    <name type="scientific">Pseudolactococcus insecticola</name>
    <dbReference type="NCBI Taxonomy" id="2709158"/>
    <lineage>
        <taxon>Bacteria</taxon>
        <taxon>Bacillati</taxon>
        <taxon>Bacillota</taxon>
        <taxon>Bacilli</taxon>
        <taxon>Lactobacillales</taxon>
        <taxon>Streptococcaceae</taxon>
        <taxon>Pseudolactococcus</taxon>
    </lineage>
</organism>
<dbReference type="InterPro" id="IPR029058">
    <property type="entry name" value="AB_hydrolase_fold"/>
</dbReference>
<dbReference type="Gene3D" id="3.40.50.1820">
    <property type="entry name" value="alpha/beta hydrolase"/>
    <property type="match status" value="1"/>
</dbReference>
<gene>
    <name evidence="1" type="ORF">Hs20B_07060</name>
</gene>
<keyword evidence="2" id="KW-1185">Reference proteome</keyword>
<dbReference type="SUPFAM" id="SSF53474">
    <property type="entry name" value="alpha/beta-Hydrolases"/>
    <property type="match status" value="1"/>
</dbReference>
<dbReference type="Proteomes" id="UP000475928">
    <property type="component" value="Unassembled WGS sequence"/>
</dbReference>
<dbReference type="EMBL" id="BLLH01000002">
    <property type="protein sequence ID" value="GFH40308.1"/>
    <property type="molecule type" value="Genomic_DNA"/>
</dbReference>
<dbReference type="RefSeq" id="WP_172355702.1">
    <property type="nucleotide sequence ID" value="NZ_BLLH01000002.1"/>
</dbReference>
<accession>A0A6A0B752</accession>
<dbReference type="AlphaFoldDB" id="A0A6A0B752"/>
<evidence type="ECO:0000313" key="1">
    <source>
        <dbReference type="EMBL" id="GFH40308.1"/>
    </source>
</evidence>
<evidence type="ECO:0000313" key="2">
    <source>
        <dbReference type="Proteomes" id="UP000475928"/>
    </source>
</evidence>
<sequence length="423" mass="48488">MSEIEFFEKFENDRGDMTTFHRQKSVTNYHKIKDYANQGYTVDGYNTDTGEYRFVKLTNLDFGFGHVGKLQYRITQPKTPSTSFKNKLVVVFPPFLIYDVNARGRMFGREEIFRDLKKHLPRNTYILEIADTNLISGSFFMNTENYPDYISDVQNLIKKTYQDLKIDKARVLLMGSSRGGFGAVLHALAGDYYAVAHEPALTVAYLHNRDYSLLRDQIPTSFGEVLEPFMRSDSKDAKITIMSSSDSQAFWPHYQVIWDKRVQLIDLAIAFDTTNGVSKHIALVEHGGVPYFLANIIKTLESMDASYVELNQSVLNPVRFDVKMPLSTRYFTFAKVGDSLEIALTQVSEKPREASFLPMIPFVGQETYEIDLEIIETQVIEFYLTNQVKVGERIPFEVVKQDGDVITKKATFKPMSDWFLVGI</sequence>
<dbReference type="NCBIfam" id="NF033892">
    <property type="entry name" value="XcbB_CpsF_sero"/>
    <property type="match status" value="1"/>
</dbReference>
<comment type="caution">
    <text evidence="1">The sequence shown here is derived from an EMBL/GenBank/DDBJ whole genome shotgun (WGS) entry which is preliminary data.</text>
</comment>
<reference evidence="1 2" key="1">
    <citation type="submission" date="2020-02" db="EMBL/GenBank/DDBJ databases">
        <title>Draft genome sequence of Lactococcus sp. Hs20B0-1.</title>
        <authorList>
            <person name="Noda S."/>
            <person name="Yuki M."/>
            <person name="Ohkuma M."/>
        </authorList>
    </citation>
    <scope>NUCLEOTIDE SEQUENCE [LARGE SCALE GENOMIC DNA]</scope>
    <source>
        <strain evidence="1 2">Hs20B0-1</strain>
    </source>
</reference>
<protein>
    <submittedName>
        <fullName evidence="1">Uncharacterized protein</fullName>
    </submittedName>
</protein>